<dbReference type="InterPro" id="IPR036627">
    <property type="entry name" value="CobW-likC_sf"/>
</dbReference>
<dbReference type="CDD" id="cd03112">
    <property type="entry name" value="CobW-like"/>
    <property type="match status" value="1"/>
</dbReference>
<keyword evidence="2" id="KW-0378">Hydrolase</keyword>
<dbReference type="Pfam" id="PF02492">
    <property type="entry name" value="cobW"/>
    <property type="match status" value="1"/>
</dbReference>
<dbReference type="InterPro" id="IPR003495">
    <property type="entry name" value="CobW/HypB/UreG_nucleotide-bd"/>
</dbReference>
<comment type="catalytic activity">
    <reaction evidence="7">
        <text>GTP + H2O = GDP + phosphate + H(+)</text>
        <dbReference type="Rhea" id="RHEA:19669"/>
        <dbReference type="ChEBI" id="CHEBI:15377"/>
        <dbReference type="ChEBI" id="CHEBI:15378"/>
        <dbReference type="ChEBI" id="CHEBI:37565"/>
        <dbReference type="ChEBI" id="CHEBI:43474"/>
        <dbReference type="ChEBI" id="CHEBI:58189"/>
    </reaction>
    <physiologicalReaction direction="left-to-right" evidence="7">
        <dbReference type="Rhea" id="RHEA:19670"/>
    </physiologicalReaction>
</comment>
<name>A0A1U7LUH8_NEOID</name>
<dbReference type="PANTHER" id="PTHR13748">
    <property type="entry name" value="COBW-RELATED"/>
    <property type="match status" value="1"/>
</dbReference>
<dbReference type="STRING" id="1198029.A0A1U7LUH8"/>
<protein>
    <submittedName>
        <fullName evidence="10">COBW domain-containing protein 1</fullName>
    </submittedName>
</protein>
<feature type="domain" description="CobW C-terminal" evidence="9">
    <location>
        <begin position="283"/>
        <end position="365"/>
    </location>
</feature>
<evidence type="ECO:0000256" key="2">
    <source>
        <dbReference type="ARBA" id="ARBA00022801"/>
    </source>
</evidence>
<comment type="caution">
    <text evidence="10">The sequence shown here is derived from an EMBL/GenBank/DDBJ whole genome shotgun (WGS) entry which is preliminary data.</text>
</comment>
<evidence type="ECO:0000256" key="1">
    <source>
        <dbReference type="ARBA" id="ARBA00022741"/>
    </source>
</evidence>
<dbReference type="Proteomes" id="UP000186594">
    <property type="component" value="Unassembled WGS sequence"/>
</dbReference>
<evidence type="ECO:0000256" key="6">
    <source>
        <dbReference type="ARBA" id="ARBA00034320"/>
    </source>
</evidence>
<keyword evidence="11" id="KW-1185">Reference proteome</keyword>
<evidence type="ECO:0000313" key="11">
    <source>
        <dbReference type="Proteomes" id="UP000186594"/>
    </source>
</evidence>
<dbReference type="SUPFAM" id="SSF90002">
    <property type="entry name" value="Hypothetical protein YjiA, C-terminal domain"/>
    <property type="match status" value="1"/>
</dbReference>
<gene>
    <name evidence="10" type="ORF">NEOLI_000317</name>
</gene>
<keyword evidence="1" id="KW-0547">Nucleotide-binding</keyword>
<dbReference type="EMBL" id="LXFE01000211">
    <property type="protein sequence ID" value="OLL26268.1"/>
    <property type="molecule type" value="Genomic_DNA"/>
</dbReference>
<evidence type="ECO:0000256" key="4">
    <source>
        <dbReference type="ARBA" id="ARBA00023134"/>
    </source>
</evidence>
<dbReference type="OMA" id="FWQNEEF"/>
<evidence type="ECO:0000256" key="5">
    <source>
        <dbReference type="ARBA" id="ARBA00023186"/>
    </source>
</evidence>
<keyword evidence="4" id="KW-0342">GTP-binding</keyword>
<evidence type="ECO:0000313" key="10">
    <source>
        <dbReference type="EMBL" id="OLL26268.1"/>
    </source>
</evidence>
<feature type="domain" description="CobW/HypB/UreG nucleotide-binding" evidence="8">
    <location>
        <begin position="37"/>
        <end position="221"/>
    </location>
</feature>
<dbReference type="Pfam" id="PF07683">
    <property type="entry name" value="CobW_C"/>
    <property type="match status" value="1"/>
</dbReference>
<dbReference type="GO" id="GO:0016787">
    <property type="term" value="F:hydrolase activity"/>
    <property type="evidence" value="ECO:0007669"/>
    <property type="project" value="UniProtKB-KW"/>
</dbReference>
<sequence length="369" mass="40815">MSDTETEEAPELVPIFSPERVEQVQSLEESTSKDRVPITIITGYLGSGKTTFLNYILTEQHDLKIAVILNEFGDSVDIEKTLSVSSNGELTEEWLELRNGCLCCSVKDTGVAAIENLMTKRGKFDYILLETTGMADPGPIANIFWMDDALCSTIYLDGIITVVDCVNIIATLDDTISGSSEPTTAHLQISHAEVILLNKIDLVSETQLSQIKARVCAVNGVSRTIPTVRGHIDDLRSILNLHAFDSQTAMEPFVDRGFSHLDAVRIPQFRDCGLTLSREYPQQLVEWIQVLLWENIIPGTPFVTQVHRLKGRVVAAEDAQQWIVQGVRDMYDMQSAGQCLPGEQGKLVLIGKGLQLAELAESLNTRLLK</sequence>
<dbReference type="AlphaFoldDB" id="A0A1U7LUH8"/>
<evidence type="ECO:0000259" key="8">
    <source>
        <dbReference type="Pfam" id="PF02492"/>
    </source>
</evidence>
<dbReference type="OrthoDB" id="258627at2759"/>
<dbReference type="InterPro" id="IPR051316">
    <property type="entry name" value="Zinc-reg_GTPase_activator"/>
</dbReference>
<comment type="similarity">
    <text evidence="6">Belongs to the SIMIBI class G3E GTPase family. ZNG1 subfamily.</text>
</comment>
<dbReference type="InterPro" id="IPR027417">
    <property type="entry name" value="P-loop_NTPase"/>
</dbReference>
<dbReference type="Gene3D" id="3.30.1220.10">
    <property type="entry name" value="CobW-like, C-terminal domain"/>
    <property type="match status" value="1"/>
</dbReference>
<dbReference type="InterPro" id="IPR011629">
    <property type="entry name" value="CobW-like_C"/>
</dbReference>
<organism evidence="10 11">
    <name type="scientific">Neolecta irregularis (strain DAH-3)</name>
    <dbReference type="NCBI Taxonomy" id="1198029"/>
    <lineage>
        <taxon>Eukaryota</taxon>
        <taxon>Fungi</taxon>
        <taxon>Dikarya</taxon>
        <taxon>Ascomycota</taxon>
        <taxon>Taphrinomycotina</taxon>
        <taxon>Neolectales</taxon>
        <taxon>Neolectaceae</taxon>
        <taxon>Neolecta</taxon>
    </lineage>
</organism>
<evidence type="ECO:0000256" key="3">
    <source>
        <dbReference type="ARBA" id="ARBA00022833"/>
    </source>
</evidence>
<dbReference type="Gene3D" id="3.40.50.300">
    <property type="entry name" value="P-loop containing nucleotide triphosphate hydrolases"/>
    <property type="match status" value="1"/>
</dbReference>
<proteinExistence type="inferred from homology"/>
<accession>A0A1U7LUH8</accession>
<evidence type="ECO:0000259" key="9">
    <source>
        <dbReference type="Pfam" id="PF07683"/>
    </source>
</evidence>
<dbReference type="SUPFAM" id="SSF52540">
    <property type="entry name" value="P-loop containing nucleoside triphosphate hydrolases"/>
    <property type="match status" value="1"/>
</dbReference>
<evidence type="ECO:0000256" key="7">
    <source>
        <dbReference type="ARBA" id="ARBA00049117"/>
    </source>
</evidence>
<reference evidence="10 11" key="1">
    <citation type="submission" date="2016-04" db="EMBL/GenBank/DDBJ databases">
        <title>Evolutionary innovation and constraint leading to complex multicellularity in the Ascomycota.</title>
        <authorList>
            <person name="Cisse O."/>
            <person name="Nguyen A."/>
            <person name="Hewitt D.A."/>
            <person name="Jedd G."/>
            <person name="Stajich J.E."/>
        </authorList>
    </citation>
    <scope>NUCLEOTIDE SEQUENCE [LARGE SCALE GENOMIC DNA]</scope>
    <source>
        <strain evidence="10 11">DAH-3</strain>
    </source>
</reference>
<keyword evidence="5" id="KW-0143">Chaperone</keyword>
<dbReference type="GO" id="GO:0005525">
    <property type="term" value="F:GTP binding"/>
    <property type="evidence" value="ECO:0007669"/>
    <property type="project" value="UniProtKB-KW"/>
</dbReference>
<keyword evidence="3" id="KW-0862">Zinc</keyword>
<dbReference type="GO" id="GO:0005737">
    <property type="term" value="C:cytoplasm"/>
    <property type="evidence" value="ECO:0007669"/>
    <property type="project" value="TreeGrafter"/>
</dbReference>
<dbReference type="PANTHER" id="PTHR13748:SF31">
    <property type="entry name" value="ZINC-REGULATED GTPASE METALLOPROTEIN ACTIVATOR 1A-RELATED"/>
    <property type="match status" value="1"/>
</dbReference>